<feature type="region of interest" description="Disordered" evidence="1">
    <location>
        <begin position="476"/>
        <end position="518"/>
    </location>
</feature>
<protein>
    <submittedName>
        <fullName evidence="2">Dynein heavy chain 14, axonemal</fullName>
    </submittedName>
</protein>
<gene>
    <name evidence="2" type="ORF">D623_10013821</name>
</gene>
<reference evidence="2 3" key="1">
    <citation type="journal article" date="2013" name="Nat. Commun.">
        <title>Genome analysis reveals insights into physiology and longevity of the Brandt's bat Myotis brandtii.</title>
        <authorList>
            <person name="Seim I."/>
            <person name="Fang X."/>
            <person name="Xiong Z."/>
            <person name="Lobanov A.V."/>
            <person name="Huang Z."/>
            <person name="Ma S."/>
            <person name="Feng Y."/>
            <person name="Turanov A.A."/>
            <person name="Zhu Y."/>
            <person name="Lenz T.L."/>
            <person name="Gerashchenko M.V."/>
            <person name="Fan D."/>
            <person name="Hee Yim S."/>
            <person name="Yao X."/>
            <person name="Jordan D."/>
            <person name="Xiong Y."/>
            <person name="Ma Y."/>
            <person name="Lyapunov A.N."/>
            <person name="Chen G."/>
            <person name="Kulakova O.I."/>
            <person name="Sun Y."/>
            <person name="Lee S.G."/>
            <person name="Bronson R.T."/>
            <person name="Moskalev A.A."/>
            <person name="Sunyaev S.R."/>
            <person name="Zhang G."/>
            <person name="Krogh A."/>
            <person name="Wang J."/>
            <person name="Gladyshev V.N."/>
        </authorList>
    </citation>
    <scope>NUCLEOTIDE SEQUENCE [LARGE SCALE GENOMIC DNA]</scope>
</reference>
<feature type="compositionally biased region" description="Low complexity" evidence="1">
    <location>
        <begin position="476"/>
        <end position="501"/>
    </location>
</feature>
<name>S7PIY3_MYOBR</name>
<sequence>MLVAAGGIIRLAPERAAISKSRCLTCRKDYLPESRTQQVVAPVPQKKKEKSKEKKDQTSPSPKAKEKRLVSYDRTEPEDDNVIRHILRLRRKLGWQTKLPHCKLDYGNPETTVQKITVKKPLEDDGEFVYCLPRKDPNIFCNPYNLQVVSAHRARNCKEFWTVTASFVTKVTKIGVVEDVELIPTLEWLIERRCFYVLQKFKIVSNFRMNKAFVTWKLTVKRIKTDRSRSFLYCHLFWADELFQSSLLYIKRLCEDAFNRRNDDGCEDNSSAMCLVKLDTSRTYSLDEFCEEQLQQASRTFKRLEDIRDKAIAEMKRTLLKVAEKEEIREFFESSCSKNARSHFKLPVYRRLLKKFLRFFMLVDYIFQELIRQLMNTAVTLLLELFHSSARMPFTAEKRNENLIKTYKDIFALTGKITNDYEELVINSNLYATSVPKSDLKAEADINEIFNSIKLDKDVTKYAPVFEVSLHLRIPSESDSSSSSRESFQESEQFSEKSLLSQEEEISESEVSSVKPSNYELLMMQQKPKTLNLVEILSGEMNEAGKPKGK</sequence>
<feature type="region of interest" description="Disordered" evidence="1">
    <location>
        <begin position="35"/>
        <end position="73"/>
    </location>
</feature>
<accession>S7PIY3</accession>
<dbReference type="AlphaFoldDB" id="S7PIY3"/>
<proteinExistence type="predicted"/>
<evidence type="ECO:0000313" key="2">
    <source>
        <dbReference type="EMBL" id="EPQ07947.1"/>
    </source>
</evidence>
<keyword evidence="3" id="KW-1185">Reference proteome</keyword>
<organism evidence="2 3">
    <name type="scientific">Myotis brandtii</name>
    <name type="common">Brandt's bat</name>
    <dbReference type="NCBI Taxonomy" id="109478"/>
    <lineage>
        <taxon>Eukaryota</taxon>
        <taxon>Metazoa</taxon>
        <taxon>Chordata</taxon>
        <taxon>Craniata</taxon>
        <taxon>Vertebrata</taxon>
        <taxon>Euteleostomi</taxon>
        <taxon>Mammalia</taxon>
        <taxon>Eutheria</taxon>
        <taxon>Laurasiatheria</taxon>
        <taxon>Chiroptera</taxon>
        <taxon>Yangochiroptera</taxon>
        <taxon>Vespertilionidae</taxon>
        <taxon>Myotis</taxon>
    </lineage>
</organism>
<evidence type="ECO:0000313" key="3">
    <source>
        <dbReference type="Proteomes" id="UP000052978"/>
    </source>
</evidence>
<dbReference type="EMBL" id="KE162368">
    <property type="protein sequence ID" value="EPQ07947.1"/>
    <property type="molecule type" value="Genomic_DNA"/>
</dbReference>
<feature type="compositionally biased region" description="Basic and acidic residues" evidence="1">
    <location>
        <begin position="50"/>
        <end position="73"/>
    </location>
</feature>
<evidence type="ECO:0000256" key="1">
    <source>
        <dbReference type="SAM" id="MobiDB-lite"/>
    </source>
</evidence>
<dbReference type="Proteomes" id="UP000052978">
    <property type="component" value="Unassembled WGS sequence"/>
</dbReference>